<dbReference type="InterPro" id="IPR001891">
    <property type="entry name" value="Malic_OxRdtase"/>
</dbReference>
<evidence type="ECO:0000256" key="1">
    <source>
        <dbReference type="ARBA" id="ARBA00001936"/>
    </source>
</evidence>
<evidence type="ECO:0000259" key="7">
    <source>
        <dbReference type="SMART" id="SM00919"/>
    </source>
</evidence>
<evidence type="ECO:0000313" key="10">
    <source>
        <dbReference type="Proteomes" id="UP001281761"/>
    </source>
</evidence>
<dbReference type="InterPro" id="IPR015884">
    <property type="entry name" value="Malic_enzyme_CS"/>
</dbReference>
<dbReference type="PANTHER" id="PTHR23406:SF32">
    <property type="entry name" value="NADP-DEPENDENT MALIC ENZYME"/>
    <property type="match status" value="1"/>
</dbReference>
<dbReference type="SMART" id="SM01274">
    <property type="entry name" value="malic"/>
    <property type="match status" value="1"/>
</dbReference>
<dbReference type="Gene3D" id="3.40.50.720">
    <property type="entry name" value="NAD(P)-binding Rossmann-like Domain"/>
    <property type="match status" value="1"/>
</dbReference>
<dbReference type="PROSITE" id="PS00331">
    <property type="entry name" value="MALIC_ENZYMES"/>
    <property type="match status" value="1"/>
</dbReference>
<dbReference type="SUPFAM" id="SSF51735">
    <property type="entry name" value="NAD(P)-binding Rossmann-fold domains"/>
    <property type="match status" value="1"/>
</dbReference>
<dbReference type="SMART" id="SM00919">
    <property type="entry name" value="Malic_M"/>
    <property type="match status" value="1"/>
</dbReference>
<accession>A0ABQ9YGA1</accession>
<dbReference type="InterPro" id="IPR012302">
    <property type="entry name" value="Malic_NAD-bd"/>
</dbReference>
<dbReference type="NCBIfam" id="NF010052">
    <property type="entry name" value="PRK13529.1"/>
    <property type="match status" value="1"/>
</dbReference>
<dbReference type="InterPro" id="IPR037062">
    <property type="entry name" value="Malic_N_dom_sf"/>
</dbReference>
<keyword evidence="5 6" id="KW-0560">Oxidoreductase</keyword>
<dbReference type="SUPFAM" id="SSF53223">
    <property type="entry name" value="Aminoacid dehydrogenase-like, N-terminal domain"/>
    <property type="match status" value="1"/>
</dbReference>
<organism evidence="9 10">
    <name type="scientific">Blattamonas nauphoetae</name>
    <dbReference type="NCBI Taxonomy" id="2049346"/>
    <lineage>
        <taxon>Eukaryota</taxon>
        <taxon>Metamonada</taxon>
        <taxon>Preaxostyla</taxon>
        <taxon>Oxymonadida</taxon>
        <taxon>Blattamonas</taxon>
    </lineage>
</organism>
<comment type="caution">
    <text evidence="9">The sequence shown here is derived from an EMBL/GenBank/DDBJ whole genome shotgun (WGS) entry which is preliminary data.</text>
</comment>
<evidence type="ECO:0000313" key="9">
    <source>
        <dbReference type="EMBL" id="KAK2962614.1"/>
    </source>
</evidence>
<protein>
    <recommendedName>
        <fullName evidence="6">Malic enzyme</fullName>
    </recommendedName>
</protein>
<dbReference type="Pfam" id="PF03949">
    <property type="entry name" value="Malic_M"/>
    <property type="match status" value="1"/>
</dbReference>
<keyword evidence="4 6" id="KW-0479">Metal-binding</keyword>
<comment type="cofactor">
    <cofactor evidence="1">
        <name>Mn(2+)</name>
        <dbReference type="ChEBI" id="CHEBI:29035"/>
    </cofactor>
</comment>
<sequence>MSSMQVLHEPYQSAMEVFTPEQRTKHHMRGLLPATPLSPEAFEKRILADFDAETDPLKKFLILSDLADRSLHLYYYVITRNFGKLNPFIYTPTVGLYCQKYHLCHRPKRVLYYTLRDEGHIDEITSNWPQKEVDIVVMTDGGRILGLGDQGANGIGIPIGKLALYCAAAGSDPEKVLPVQIDVGTSNMKLRDDPLYLGLNQDRLRGDAYYAFVGTVVESIHKRWPKALIQFEDFGMVNALDLLDIWRNKILSFNDDIQGTGAVTLAALINACRARGKTVKDLVNDRILFAGAGSAAVGIADAIVAGMVVEGVPKEEAVKSFFFVNTKGLVGKGRTDLNPSQIRYQRQDFPGGTDLIATAKAIKPTIVIGVSGTPNQFTEELVSIMKENTPCPIIFPLSNPTSQAECTAEQVFAWTGGKAVFAAGSPFAPVTKDGVTLHTNQCNNMYIFPALGLAAAKVHATRVTDRMLYRSAAALAEQVSEEEVKKGILFPPLSQIRDISHKIATAVVHEAMDEGVVPEPPCKKEEVHEWLRTQMYDPAKKLAEL</sequence>
<keyword evidence="10" id="KW-1185">Reference proteome</keyword>
<evidence type="ECO:0000256" key="4">
    <source>
        <dbReference type="ARBA" id="ARBA00022723"/>
    </source>
</evidence>
<evidence type="ECO:0000259" key="8">
    <source>
        <dbReference type="SMART" id="SM01274"/>
    </source>
</evidence>
<comment type="similarity">
    <text evidence="3 6">Belongs to the malic enzymes family.</text>
</comment>
<proteinExistence type="inferred from homology"/>
<dbReference type="GO" id="GO:0004471">
    <property type="term" value="F:malate dehydrogenase (decarboxylating) (NAD+) activity"/>
    <property type="evidence" value="ECO:0007669"/>
    <property type="project" value="UniProtKB-EC"/>
</dbReference>
<evidence type="ECO:0000256" key="3">
    <source>
        <dbReference type="ARBA" id="ARBA00008785"/>
    </source>
</evidence>
<gene>
    <name evidence="9" type="ORF">BLNAU_2447</name>
</gene>
<dbReference type="Pfam" id="PF00390">
    <property type="entry name" value="malic"/>
    <property type="match status" value="1"/>
</dbReference>
<name>A0ABQ9YGA1_9EUKA</name>
<dbReference type="CDD" id="cd05312">
    <property type="entry name" value="NAD_bind_1_malic_enz"/>
    <property type="match status" value="1"/>
</dbReference>
<reference evidence="9 10" key="1">
    <citation type="journal article" date="2022" name="bioRxiv">
        <title>Genomics of Preaxostyla Flagellates Illuminates Evolutionary Transitions and the Path Towards Mitochondrial Loss.</title>
        <authorList>
            <person name="Novak L.V.F."/>
            <person name="Treitli S.C."/>
            <person name="Pyrih J."/>
            <person name="Halakuc P."/>
            <person name="Pipaliya S.V."/>
            <person name="Vacek V."/>
            <person name="Brzon O."/>
            <person name="Soukal P."/>
            <person name="Eme L."/>
            <person name="Dacks J.B."/>
            <person name="Karnkowska A."/>
            <person name="Elias M."/>
            <person name="Hampl V."/>
        </authorList>
    </citation>
    <scope>NUCLEOTIDE SEQUENCE [LARGE SCALE GENOMIC DNA]</scope>
    <source>
        <strain evidence="9">NAU3</strain>
        <tissue evidence="9">Gut</tissue>
    </source>
</reference>
<dbReference type="InterPro" id="IPR012301">
    <property type="entry name" value="Malic_N_dom"/>
</dbReference>
<dbReference type="PRINTS" id="PR00072">
    <property type="entry name" value="MALOXRDTASE"/>
</dbReference>
<evidence type="ECO:0000256" key="2">
    <source>
        <dbReference type="ARBA" id="ARBA00001946"/>
    </source>
</evidence>
<dbReference type="EMBL" id="JARBJD010000010">
    <property type="protein sequence ID" value="KAK2962614.1"/>
    <property type="molecule type" value="Genomic_DNA"/>
</dbReference>
<dbReference type="InterPro" id="IPR036291">
    <property type="entry name" value="NAD(P)-bd_dom_sf"/>
</dbReference>
<feature type="domain" description="Malic enzyme NAD-binding" evidence="7">
    <location>
        <begin position="257"/>
        <end position="512"/>
    </location>
</feature>
<comment type="cofactor">
    <cofactor evidence="2">
        <name>Mg(2+)</name>
        <dbReference type="ChEBI" id="CHEBI:18420"/>
    </cofactor>
</comment>
<dbReference type="PIRSF" id="PIRSF000106">
    <property type="entry name" value="ME"/>
    <property type="match status" value="1"/>
</dbReference>
<feature type="domain" description="Malic enzyme N-terminal" evidence="8">
    <location>
        <begin position="67"/>
        <end position="247"/>
    </location>
</feature>
<evidence type="ECO:0000256" key="5">
    <source>
        <dbReference type="ARBA" id="ARBA00023002"/>
    </source>
</evidence>
<dbReference type="Gene3D" id="3.40.50.10380">
    <property type="entry name" value="Malic enzyme, N-terminal domain"/>
    <property type="match status" value="1"/>
</dbReference>
<dbReference type="InterPro" id="IPR046346">
    <property type="entry name" value="Aminoacid_DH-like_N_sf"/>
</dbReference>
<evidence type="ECO:0000256" key="6">
    <source>
        <dbReference type="RuleBase" id="RU003426"/>
    </source>
</evidence>
<dbReference type="Proteomes" id="UP001281761">
    <property type="component" value="Unassembled WGS sequence"/>
</dbReference>
<dbReference type="PANTHER" id="PTHR23406">
    <property type="entry name" value="MALIC ENZYME-RELATED"/>
    <property type="match status" value="1"/>
</dbReference>